<keyword evidence="1" id="KW-0812">Transmembrane</keyword>
<reference evidence="2" key="1">
    <citation type="submission" date="2022-05" db="EMBL/GenBank/DDBJ databases">
        <authorList>
            <person name="Sun X."/>
        </authorList>
    </citation>
    <scope>NUCLEOTIDE SEQUENCE</scope>
    <source>
        <strain evidence="2">Ai-910</strain>
    </source>
</reference>
<feature type="transmembrane region" description="Helical" evidence="1">
    <location>
        <begin position="20"/>
        <end position="39"/>
    </location>
</feature>
<dbReference type="InterPro" id="IPR019734">
    <property type="entry name" value="TPR_rpt"/>
</dbReference>
<evidence type="ECO:0000256" key="1">
    <source>
        <dbReference type="SAM" id="Phobius"/>
    </source>
</evidence>
<dbReference type="Proteomes" id="UP001056426">
    <property type="component" value="Chromosome"/>
</dbReference>
<keyword evidence="3" id="KW-1185">Reference proteome</keyword>
<dbReference type="SUPFAM" id="SSF82171">
    <property type="entry name" value="DPP6 N-terminal domain-like"/>
    <property type="match status" value="1"/>
</dbReference>
<dbReference type="AlphaFoldDB" id="A0A9J6ZMR8"/>
<dbReference type="Gene3D" id="2.60.40.1120">
    <property type="entry name" value="Carboxypeptidase-like, regulatory domain"/>
    <property type="match status" value="1"/>
</dbReference>
<gene>
    <name evidence="2" type="ORF">M9189_09935</name>
</gene>
<sequence>MKRSQTHCSFQVRLHRPSVLLRLMLIAFMILGFCMTLPAQSKALHKADKAFGRFDYSKALNIYQKLEKKNESKYYVTKRIADCYRLLDMPTHAVEWYEKAIEFHDVDAETYYHLGQTLRTLKRYEESDIYLNRFRAITRTQTPQQGLSPEEYLRTVRSDSGRFEIVKLSINTPYSEIGPALYDGNKLVFSSNTPENSVVRYLDSRNNKPFYSLYVAELEELATTGIPTPFLPRIRTELNDGPVSFSHDGNLVYITRNTVLTQEGVSELDIFTLSKREGKWNTTLATLPLKLKGYSIAHPAISPDNQRLYFASNMPGGYGGMDLYYSELKGGFFSQPVNLGPGINTAGNEVFPFVDTNGRLFFASDGLPGLGGLDIFVVLPGEYGFSNPHNLGPDINTPYDDFGITILYDDSGGYFASNRPGGEGSDDIYAFRTLVPLRFTQIRGTITNDITGEAEEAVSISIFKKNGIPVANLESDEKGNYSFHLLSNEEYTIYFRKRMMQDIEKSIKPSDMKAFGTLNLNIKLAPR</sequence>
<keyword evidence="1" id="KW-0472">Membrane</keyword>
<evidence type="ECO:0000313" key="2">
    <source>
        <dbReference type="EMBL" id="URW79172.1"/>
    </source>
</evidence>
<proteinExistence type="predicted"/>
<dbReference type="SUPFAM" id="SSF49478">
    <property type="entry name" value="Cna protein B-type domain"/>
    <property type="match status" value="1"/>
</dbReference>
<protein>
    <recommendedName>
        <fullName evidence="4">Tetratricopeptide repeat protein</fullName>
    </recommendedName>
</protein>
<organism evidence="2 3">
    <name type="scientific">Xiashengella succiniciproducens</name>
    <dbReference type="NCBI Taxonomy" id="2949635"/>
    <lineage>
        <taxon>Bacteria</taxon>
        <taxon>Pseudomonadati</taxon>
        <taxon>Bacteroidota</taxon>
        <taxon>Bacteroidia</taxon>
        <taxon>Marinilabiliales</taxon>
        <taxon>Marinilabiliaceae</taxon>
        <taxon>Xiashengella</taxon>
    </lineage>
</organism>
<accession>A0A9J6ZMR8</accession>
<dbReference type="KEGG" id="alkq:M9189_09935"/>
<dbReference type="InterPro" id="IPR011990">
    <property type="entry name" value="TPR-like_helical_dom_sf"/>
</dbReference>
<keyword evidence="1" id="KW-1133">Transmembrane helix</keyword>
<name>A0A9J6ZMR8_9BACT</name>
<dbReference type="Gene3D" id="2.120.10.30">
    <property type="entry name" value="TolB, C-terminal domain"/>
    <property type="match status" value="1"/>
</dbReference>
<dbReference type="InterPro" id="IPR011659">
    <property type="entry name" value="WD40"/>
</dbReference>
<dbReference type="SUPFAM" id="SSF48452">
    <property type="entry name" value="TPR-like"/>
    <property type="match status" value="1"/>
</dbReference>
<reference evidence="2" key="2">
    <citation type="submission" date="2022-06" db="EMBL/GenBank/DDBJ databases">
        <title>Xiashengella guii gen. nov. sp. nov., a bacterium isolated form anaerobic digestion tank.</title>
        <authorList>
            <person name="Huang H."/>
        </authorList>
    </citation>
    <scope>NUCLEOTIDE SEQUENCE</scope>
    <source>
        <strain evidence="2">Ai-910</strain>
    </source>
</reference>
<dbReference type="Gene3D" id="1.25.40.10">
    <property type="entry name" value="Tetratricopeptide repeat domain"/>
    <property type="match status" value="1"/>
</dbReference>
<evidence type="ECO:0000313" key="3">
    <source>
        <dbReference type="Proteomes" id="UP001056426"/>
    </source>
</evidence>
<dbReference type="Pfam" id="PF07676">
    <property type="entry name" value="PD40"/>
    <property type="match status" value="2"/>
</dbReference>
<dbReference type="Pfam" id="PF13181">
    <property type="entry name" value="TPR_8"/>
    <property type="match status" value="1"/>
</dbReference>
<dbReference type="InterPro" id="IPR011042">
    <property type="entry name" value="6-blade_b-propeller_TolB-like"/>
</dbReference>
<dbReference type="EMBL" id="CP098400">
    <property type="protein sequence ID" value="URW79172.1"/>
    <property type="molecule type" value="Genomic_DNA"/>
</dbReference>
<dbReference type="RefSeq" id="WP_250722843.1">
    <property type="nucleotide sequence ID" value="NZ_CP098400.1"/>
</dbReference>
<evidence type="ECO:0008006" key="4">
    <source>
        <dbReference type="Google" id="ProtNLM"/>
    </source>
</evidence>